<evidence type="ECO:0000313" key="2">
    <source>
        <dbReference type="Proteomes" id="UP000634134"/>
    </source>
</evidence>
<comment type="caution">
    <text evidence="1">The sequence shown here is derived from an EMBL/GenBank/DDBJ whole genome shotgun (WGS) entry which is preliminary data.</text>
</comment>
<keyword evidence="2" id="KW-1185">Reference proteome</keyword>
<name>A0ABR9WCX7_9BACT</name>
<gene>
    <name evidence="1" type="ORF">IEE83_09400</name>
</gene>
<dbReference type="EMBL" id="JACYGY010000001">
    <property type="protein sequence ID" value="MBE9462094.1"/>
    <property type="molecule type" value="Genomic_DNA"/>
</dbReference>
<protein>
    <submittedName>
        <fullName evidence="1">Uncharacterized protein</fullName>
    </submittedName>
</protein>
<dbReference type="Proteomes" id="UP000634134">
    <property type="component" value="Unassembled WGS sequence"/>
</dbReference>
<proteinExistence type="predicted"/>
<reference evidence="2" key="1">
    <citation type="submission" date="2023-07" db="EMBL/GenBank/DDBJ databases">
        <title>Dyadobacter sp. nov 'subterranea' isolated from contaminted grondwater.</title>
        <authorList>
            <person name="Szabo I."/>
            <person name="Al-Omari J."/>
            <person name="Szerdahelyi S.G."/>
            <person name="Rado J."/>
        </authorList>
    </citation>
    <scope>NUCLEOTIDE SEQUENCE [LARGE SCALE GENOMIC DNA]</scope>
    <source>
        <strain evidence="2">UP-52</strain>
    </source>
</reference>
<evidence type="ECO:0000313" key="1">
    <source>
        <dbReference type="EMBL" id="MBE9462094.1"/>
    </source>
</evidence>
<dbReference type="RefSeq" id="WP_379992445.1">
    <property type="nucleotide sequence ID" value="NZ_JBHSRU010000011.1"/>
</dbReference>
<accession>A0ABR9WCX7</accession>
<sequence length="47" mass="5530">MRSIIMVGLTVRKDGIPQWEQEDPKSESRYAERQRESITCRIGQYST</sequence>
<organism evidence="1 2">
    <name type="scientific">Dyadobacter subterraneus</name>
    <dbReference type="NCBI Taxonomy" id="2773304"/>
    <lineage>
        <taxon>Bacteria</taxon>
        <taxon>Pseudomonadati</taxon>
        <taxon>Bacteroidota</taxon>
        <taxon>Cytophagia</taxon>
        <taxon>Cytophagales</taxon>
        <taxon>Spirosomataceae</taxon>
        <taxon>Dyadobacter</taxon>
    </lineage>
</organism>